<feature type="region of interest" description="Disordered" evidence="1">
    <location>
        <begin position="857"/>
        <end position="895"/>
    </location>
</feature>
<dbReference type="EMBL" id="QGNW01000897">
    <property type="protein sequence ID" value="RVW59311.1"/>
    <property type="molecule type" value="Genomic_DNA"/>
</dbReference>
<dbReference type="Pfam" id="PF14111">
    <property type="entry name" value="DUF4283"/>
    <property type="match status" value="1"/>
</dbReference>
<sequence length="1432" mass="157040">MTLEVRGGLRGGKCWFAVESKTFEISIEGVQGRPRGIILERSRDFSSWIRFGERSLSYLLEGVEAWCRGESSLRCLKGWEDRGRKFRLECCSNEVGRFLLCFVRDLEAKKFCLVVLEGKDSVPPLSSLKEWVYARWTLRGGVLRISKLGGPLVLFKFENKCEVDVVLLRGSRWFKGREVHLQRWGPEVGCYWNGSHAKEVWVRVVQFPFHFWGREARILVKATGKDLPGSLQVVAGHTCFMICLWWEALPWVSQVVPISKSCRITGREERDEIVSSSRAGESMRDRGAEGAGGRSAKGSRVKEAALVLNGQKELTCGSMDNDVSSKLAIVSIGMDFARPLVALTNFQVEMGEQAEGWNSSCLTKFSRCLGMLIEGFEEEILYLMRRMKGRLTKRGRMGLLERRSHCLQILIGNSRSWSGQKEMENFWDELGAIRGLWSDPWCVGGDLNLIRFSEVLEELELRDIPVQGVPSLGGVVLPRPVSDHFPILLNGGGLRTCDAKLRALKVVLKAWNKEVFGFIEARKGDALSQVVYWDEKEFNPESGREGDNNTRFFHKMVNAHNRRNWLSKVKVNSCWHTEENEIKASVVGAFHDLFAEEGEWRPSTDGLSFEGFDSSEVKKLELPFSEKEVFFALIDLGKDKALGPDGYIMAFWLFCWDVVKVEVLGFFRDFHEEDKFVKSLNAIFLTFVPRKLSCASGAGGMPMKERPFGSKPSVKSMEKMMGGSHKVSERIGVGLWKAIRKEWDNLSSKLAFQVGNGQRGQVVADVWNLEGSLLFCEGYSSFGGMGRSWVKFVKRLDIELQPCLLLMILFVQPFPLQTSSFFGGSTVPQSNPPAGPGNAPRHINIHIHAGTSLPPIVSAAGTRAGNGDGMQGERANGNVSAQSDASISQAPSDSGALSSVIAEVNSRIRNLVDNMRGGNQVPSGQAGSSTVQNMSTGSGPGNDVGSDQLKNMAVAGARETSLPSDTCIPGTDGHTSQPEHHQMNNNQDKRGVSQSKDVPSTCAVEGSFSCSSGSDEATSGPADASDDAPRSSQRQDIPEEAKAVPLGLGMGGLQLKKRSKQPKSQGKNNDCGTSSVPSVNQNQRTMTSAQQVLQSLASRGSTANRTDANCPPSQFLSSRSFTANRMDVNRPPSHFLASRSFTANRMDASGPPSGQPLHVLGQVREGMSSGGQGLAEQSGAGSPDVLSNMLQQLSQNPLMMNTVNQIAQQVDGQELESMFSGLGRGQGGGIDLSRMVQQMMPIVSRALSSGPNRGELFHGVGSEPQPQHSERRPSRGDKPDVQNSQVWMPCLSKISGSPMIIDYFTQLVNLNTGKCSPSKWHMILGSNPITDDTLHLAGTGCCGAVSTLRFGSSWKVLRTDLREVAESIERQIPPQDIFRSVAENAVQLYANGTGPEGLLDVLCSDEHLATEFMEVLQRDVCNRLHGKSGAKD</sequence>
<dbReference type="InterPro" id="IPR036691">
    <property type="entry name" value="Endo/exonu/phosph_ase_sf"/>
</dbReference>
<dbReference type="Proteomes" id="UP000288805">
    <property type="component" value="Unassembled WGS sequence"/>
</dbReference>
<feature type="region of interest" description="Disordered" evidence="1">
    <location>
        <begin position="273"/>
        <end position="297"/>
    </location>
</feature>
<feature type="compositionally biased region" description="Polar residues" evidence="1">
    <location>
        <begin position="877"/>
        <end position="895"/>
    </location>
</feature>
<feature type="compositionally biased region" description="Polar residues" evidence="1">
    <location>
        <begin position="1008"/>
        <end position="1017"/>
    </location>
</feature>
<reference evidence="3 4" key="1">
    <citation type="journal article" date="2018" name="PLoS Genet.">
        <title>Population sequencing reveals clonal diversity and ancestral inbreeding in the grapevine cultivar Chardonnay.</title>
        <authorList>
            <person name="Roach M.J."/>
            <person name="Johnson D.L."/>
            <person name="Bohlmann J."/>
            <person name="van Vuuren H.J."/>
            <person name="Jones S.J."/>
            <person name="Pretorius I.S."/>
            <person name="Schmidt S.A."/>
            <person name="Borneman A.R."/>
        </authorList>
    </citation>
    <scope>NUCLEOTIDE SEQUENCE [LARGE SCALE GENOMIC DNA]</scope>
    <source>
        <strain evidence="4">cv. Chardonnay</strain>
        <tissue evidence="3">Leaf</tissue>
    </source>
</reference>
<dbReference type="InterPro" id="IPR025558">
    <property type="entry name" value="DUF4283"/>
</dbReference>
<accession>A0A438FH88</accession>
<organism evidence="3 4">
    <name type="scientific">Vitis vinifera</name>
    <name type="common">Grape</name>
    <dbReference type="NCBI Taxonomy" id="29760"/>
    <lineage>
        <taxon>Eukaryota</taxon>
        <taxon>Viridiplantae</taxon>
        <taxon>Streptophyta</taxon>
        <taxon>Embryophyta</taxon>
        <taxon>Tracheophyta</taxon>
        <taxon>Spermatophyta</taxon>
        <taxon>Magnoliopsida</taxon>
        <taxon>eudicotyledons</taxon>
        <taxon>Gunneridae</taxon>
        <taxon>Pentapetalae</taxon>
        <taxon>rosids</taxon>
        <taxon>Vitales</taxon>
        <taxon>Vitaceae</taxon>
        <taxon>Viteae</taxon>
        <taxon>Vitis</taxon>
    </lineage>
</organism>
<dbReference type="PANTHER" id="PTHR15204:SF5">
    <property type="entry name" value="LARGE PROLINE-RICH PROTEIN BAG6 ISOFORM X1"/>
    <property type="match status" value="1"/>
</dbReference>
<evidence type="ECO:0000256" key="1">
    <source>
        <dbReference type="SAM" id="MobiDB-lite"/>
    </source>
</evidence>
<protein>
    <recommendedName>
        <fullName evidence="2">DUF4283 domain-containing protein</fullName>
    </recommendedName>
</protein>
<evidence type="ECO:0000313" key="4">
    <source>
        <dbReference type="Proteomes" id="UP000288805"/>
    </source>
</evidence>
<evidence type="ECO:0000259" key="2">
    <source>
        <dbReference type="Pfam" id="PF14111"/>
    </source>
</evidence>
<feature type="compositionally biased region" description="Polar residues" evidence="1">
    <location>
        <begin position="1062"/>
        <end position="1116"/>
    </location>
</feature>
<dbReference type="SUPFAM" id="SSF56219">
    <property type="entry name" value="DNase I-like"/>
    <property type="match status" value="1"/>
</dbReference>
<dbReference type="PANTHER" id="PTHR15204">
    <property type="entry name" value="LARGE PROLINE-RICH PROTEIN BAG6"/>
    <property type="match status" value="1"/>
</dbReference>
<comment type="caution">
    <text evidence="3">The sequence shown here is derived from an EMBL/GenBank/DDBJ whole genome shotgun (WGS) entry which is preliminary data.</text>
</comment>
<gene>
    <name evidence="3" type="ORF">CK203_101676</name>
</gene>
<feature type="region of interest" description="Disordered" evidence="1">
    <location>
        <begin position="914"/>
        <end position="1116"/>
    </location>
</feature>
<proteinExistence type="predicted"/>
<evidence type="ECO:0000313" key="3">
    <source>
        <dbReference type="EMBL" id="RVW59311.1"/>
    </source>
</evidence>
<name>A0A438FH88_VITVI</name>
<feature type="compositionally biased region" description="Basic and acidic residues" evidence="1">
    <location>
        <begin position="977"/>
        <end position="991"/>
    </location>
</feature>
<feature type="compositionally biased region" description="Polar residues" evidence="1">
    <location>
        <begin position="920"/>
        <end position="937"/>
    </location>
</feature>
<feature type="domain" description="DUF4283" evidence="2">
    <location>
        <begin position="112"/>
        <end position="190"/>
    </location>
</feature>
<feature type="region of interest" description="Disordered" evidence="1">
    <location>
        <begin position="1247"/>
        <end position="1283"/>
    </location>
</feature>
<feature type="compositionally biased region" description="Basic and acidic residues" evidence="1">
    <location>
        <begin position="1268"/>
        <end position="1280"/>
    </location>
</feature>